<name>A0A8T0GCF7_CERPU</name>
<dbReference type="Proteomes" id="UP000822688">
    <property type="component" value="Chromosome 11"/>
</dbReference>
<protein>
    <submittedName>
        <fullName evidence="3">Uncharacterized protein</fullName>
    </submittedName>
</protein>
<feature type="region of interest" description="Disordered" evidence="1">
    <location>
        <begin position="149"/>
        <end position="190"/>
    </location>
</feature>
<evidence type="ECO:0000256" key="2">
    <source>
        <dbReference type="SAM" id="Phobius"/>
    </source>
</evidence>
<reference evidence="3 4" key="1">
    <citation type="submission" date="2020-06" db="EMBL/GenBank/DDBJ databases">
        <title>WGS assembly of Ceratodon purpureus strain R40.</title>
        <authorList>
            <person name="Carey S.B."/>
            <person name="Jenkins J."/>
            <person name="Shu S."/>
            <person name="Lovell J.T."/>
            <person name="Sreedasyam A."/>
            <person name="Maumus F."/>
            <person name="Tiley G.P."/>
            <person name="Fernandez-Pozo N."/>
            <person name="Barry K."/>
            <person name="Chen C."/>
            <person name="Wang M."/>
            <person name="Lipzen A."/>
            <person name="Daum C."/>
            <person name="Saski C.A."/>
            <person name="Payton A.C."/>
            <person name="Mcbreen J.C."/>
            <person name="Conrad R.E."/>
            <person name="Kollar L.M."/>
            <person name="Olsson S."/>
            <person name="Huttunen S."/>
            <person name="Landis J.B."/>
            <person name="Wickett N.J."/>
            <person name="Johnson M.G."/>
            <person name="Rensing S.A."/>
            <person name="Grimwood J."/>
            <person name="Schmutz J."/>
            <person name="Mcdaniel S.F."/>
        </authorList>
    </citation>
    <scope>NUCLEOTIDE SEQUENCE [LARGE SCALE GENOMIC DNA]</scope>
    <source>
        <strain evidence="3 4">R40</strain>
    </source>
</reference>
<feature type="region of interest" description="Disordered" evidence="1">
    <location>
        <begin position="65"/>
        <end position="107"/>
    </location>
</feature>
<feature type="transmembrane region" description="Helical" evidence="2">
    <location>
        <begin position="12"/>
        <end position="34"/>
    </location>
</feature>
<evidence type="ECO:0000256" key="1">
    <source>
        <dbReference type="SAM" id="MobiDB-lite"/>
    </source>
</evidence>
<sequence length="604" mass="67570">MKFQGSGSLKRLYRNPVGVTAISLLVLFAIFTVARVDFEASRISPQNSLKWLFFSKADLNTFSEGDSSLPEPAKVTQNAWETKEGSNSHPGSEVPKNASLPGIQPNPAAEPVAVVQNTTVPVAESFAELVEVSEGLGDKHDERVASTLVEESDGLSDWDPGWGDENPVNESELVDEEDSVEDSELAEESDTRPIEWQYDVCLLVKFGRRGGDRPTVPFSELYRLFNAAKGAPNGSEPWKTLSERRLFVGADFADILCLMVRDDLGPQVECTNYNRFGVKSNQCKHLVLGGTKKHGPQPSADELRRYNFVWNSMEIVDLDRDDPARQPPSLIMSEWRPTIVTGFSSNHVEVGLLLLRSLGKMALNQTEYSVSVVVWTMNEFPPMARKALACVAQELETLYNVPTEVRRFDFDAWPDWMRVNQKLGPNLGKGEYAWKAVMVHTVLLERGFVFWADAGDRFRTVSALTTTLTHLKRKGFVSRYSGGFVKDSTHVKQLEYFGANRREITNMPNCDASSVGFTLRRYAQLARPWYECSITRQCIAPDGSSRENHRQDQSALTILAALAGDNCEGVDFFMDRKMDSLLNSHSIGVNATQCYVDPLNLKWQ</sequence>
<organism evidence="3 4">
    <name type="scientific">Ceratodon purpureus</name>
    <name type="common">Fire moss</name>
    <name type="synonym">Dicranum purpureum</name>
    <dbReference type="NCBI Taxonomy" id="3225"/>
    <lineage>
        <taxon>Eukaryota</taxon>
        <taxon>Viridiplantae</taxon>
        <taxon>Streptophyta</taxon>
        <taxon>Embryophyta</taxon>
        <taxon>Bryophyta</taxon>
        <taxon>Bryophytina</taxon>
        <taxon>Bryopsida</taxon>
        <taxon>Dicranidae</taxon>
        <taxon>Pseudoditrichales</taxon>
        <taxon>Ditrichaceae</taxon>
        <taxon>Ceratodon</taxon>
    </lineage>
</organism>
<evidence type="ECO:0000313" key="4">
    <source>
        <dbReference type="Proteomes" id="UP000822688"/>
    </source>
</evidence>
<dbReference type="PANTHER" id="PTHR31389:SF9">
    <property type="match status" value="1"/>
</dbReference>
<dbReference type="PANTHER" id="PTHR31389">
    <property type="entry name" value="LD39211P"/>
    <property type="match status" value="1"/>
</dbReference>
<feature type="compositionally biased region" description="Acidic residues" evidence="1">
    <location>
        <begin position="172"/>
        <end position="188"/>
    </location>
</feature>
<dbReference type="AlphaFoldDB" id="A0A8T0GCF7"/>
<keyword evidence="2" id="KW-0472">Membrane</keyword>
<dbReference type="EMBL" id="CM026432">
    <property type="protein sequence ID" value="KAG0556763.1"/>
    <property type="molecule type" value="Genomic_DNA"/>
</dbReference>
<evidence type="ECO:0000313" key="3">
    <source>
        <dbReference type="EMBL" id="KAG0556763.1"/>
    </source>
</evidence>
<keyword evidence="2" id="KW-0812">Transmembrane</keyword>
<keyword evidence="4" id="KW-1185">Reference proteome</keyword>
<gene>
    <name evidence="3" type="ORF">KC19_11G077600</name>
</gene>
<proteinExistence type="predicted"/>
<keyword evidence="2" id="KW-1133">Transmembrane helix</keyword>
<comment type="caution">
    <text evidence="3">The sequence shown here is derived from an EMBL/GenBank/DDBJ whole genome shotgun (WGS) entry which is preliminary data.</text>
</comment>
<accession>A0A8T0GCF7</accession>